<comment type="subunit">
    <text evidence="1 8">Homodimer.</text>
</comment>
<feature type="binding site" evidence="8">
    <location>
        <position position="143"/>
    </location>
    <ligand>
        <name>Zn(2+)</name>
        <dbReference type="ChEBI" id="CHEBI:29105"/>
        <label>1</label>
        <note>catalytic</note>
    </ligand>
</feature>
<protein>
    <recommendedName>
        <fullName evidence="8">Ribonuclease Z</fullName>
        <shortName evidence="8">RNase Z</shortName>
        <ecNumber evidence="8">3.1.26.11</ecNumber>
    </recommendedName>
    <alternativeName>
        <fullName evidence="8">tRNA 3 endonuclease</fullName>
    </alternativeName>
    <alternativeName>
        <fullName evidence="8">tRNase Z</fullName>
    </alternativeName>
</protein>
<feature type="binding site" evidence="8">
    <location>
        <position position="68"/>
    </location>
    <ligand>
        <name>Zn(2+)</name>
        <dbReference type="ChEBI" id="CHEBI:29105"/>
        <label>2</label>
        <note>catalytic</note>
    </ligand>
</feature>
<feature type="active site" description="Proton acceptor" evidence="8">
    <location>
        <position position="67"/>
    </location>
</feature>
<dbReference type="CDD" id="cd07717">
    <property type="entry name" value="RNaseZ_ZiPD-like_MBL-fold"/>
    <property type="match status" value="1"/>
</dbReference>
<evidence type="ECO:0000256" key="1">
    <source>
        <dbReference type="ARBA" id="ARBA00011738"/>
    </source>
</evidence>
<comment type="cofactor">
    <cofactor evidence="8">
        <name>Zn(2+)</name>
        <dbReference type="ChEBI" id="CHEBI:29105"/>
    </cofactor>
    <text evidence="8">Binds 2 Zn(2+) ions.</text>
</comment>
<sequence>MGRLEIVALGTSCQVPTRERNHVATLVRLGATSILVDCGEGTQRQMLKAGVASSRIAALCLTHEHGDHTYGVPGFLNRRRVDGALNPLPVIAPQAALERLDLLTSFATRGENPLHSWVPASSAGLVEVMRLDTWSVWTAPLRHGVPTVGYRFVEDDGRRVVPELAAERGISGPDIGRIQRGEVIRGVRLADVSVPRRGQRIAVIMDTAVCEGALALAEGCDLLVAEATYLESEAGLAEENGHLTAGQAAALAVQAGVRRLVLTHFSSRYEDLDEHAKEAGDIHPDVVVVRDLQTVAVPSRLI</sequence>
<dbReference type="GO" id="GO:0042781">
    <property type="term" value="F:3'-tRNA processing endoribonuclease activity"/>
    <property type="evidence" value="ECO:0007669"/>
    <property type="project" value="UniProtKB-UniRule"/>
</dbReference>
<dbReference type="Gene3D" id="3.60.15.10">
    <property type="entry name" value="Ribonuclease Z/Hydroxyacylglutathione hydrolase-like"/>
    <property type="match status" value="1"/>
</dbReference>
<comment type="similarity">
    <text evidence="8">Belongs to the RNase Z family.</text>
</comment>
<dbReference type="AlphaFoldDB" id="A0A9X1NDS6"/>
<evidence type="ECO:0000256" key="8">
    <source>
        <dbReference type="HAMAP-Rule" id="MF_01818"/>
    </source>
</evidence>
<keyword evidence="5 8" id="KW-0255">Endonuclease</keyword>
<evidence type="ECO:0000259" key="10">
    <source>
        <dbReference type="Pfam" id="PF12706"/>
    </source>
</evidence>
<accession>A0A9X1NDS6</accession>
<evidence type="ECO:0000313" key="11">
    <source>
        <dbReference type="EMBL" id="MCD5313307.1"/>
    </source>
</evidence>
<organism evidence="11 12">
    <name type="scientific">Kineosporia babensis</name>
    <dbReference type="NCBI Taxonomy" id="499548"/>
    <lineage>
        <taxon>Bacteria</taxon>
        <taxon>Bacillati</taxon>
        <taxon>Actinomycetota</taxon>
        <taxon>Actinomycetes</taxon>
        <taxon>Kineosporiales</taxon>
        <taxon>Kineosporiaceae</taxon>
        <taxon>Kineosporia</taxon>
    </lineage>
</organism>
<dbReference type="Proteomes" id="UP001138997">
    <property type="component" value="Unassembled WGS sequence"/>
</dbReference>
<evidence type="ECO:0000259" key="9">
    <source>
        <dbReference type="Pfam" id="PF00753"/>
    </source>
</evidence>
<feature type="binding site" evidence="8">
    <location>
        <position position="206"/>
    </location>
    <ligand>
        <name>Zn(2+)</name>
        <dbReference type="ChEBI" id="CHEBI:29105"/>
        <label>1</label>
        <note>catalytic</note>
    </ligand>
</feature>
<feature type="binding site" evidence="8">
    <location>
        <position position="63"/>
    </location>
    <ligand>
        <name>Zn(2+)</name>
        <dbReference type="ChEBI" id="CHEBI:29105"/>
        <label>1</label>
        <note>catalytic</note>
    </ligand>
</feature>
<keyword evidence="7 8" id="KW-0862">Zinc</keyword>
<dbReference type="RefSeq" id="WP_231444379.1">
    <property type="nucleotide sequence ID" value="NZ_JAJOMB010000011.1"/>
</dbReference>
<comment type="caution">
    <text evidence="11">The sequence shown here is derived from an EMBL/GenBank/DDBJ whole genome shotgun (WGS) entry which is preliminary data.</text>
</comment>
<keyword evidence="4 8" id="KW-0479">Metal-binding</keyword>
<dbReference type="InterPro" id="IPR013471">
    <property type="entry name" value="RNase_Z/BN"/>
</dbReference>
<evidence type="ECO:0000256" key="3">
    <source>
        <dbReference type="ARBA" id="ARBA00022722"/>
    </source>
</evidence>
<dbReference type="EMBL" id="JAJOMB010000011">
    <property type="protein sequence ID" value="MCD5313307.1"/>
    <property type="molecule type" value="Genomic_DNA"/>
</dbReference>
<keyword evidence="3 8" id="KW-0540">Nuclease</keyword>
<dbReference type="PANTHER" id="PTHR46018:SF2">
    <property type="entry name" value="ZINC PHOSPHODIESTERASE ELAC PROTEIN 1"/>
    <property type="match status" value="1"/>
</dbReference>
<name>A0A9X1NDS6_9ACTN</name>
<dbReference type="Pfam" id="PF00753">
    <property type="entry name" value="Lactamase_B"/>
    <property type="match status" value="1"/>
</dbReference>
<evidence type="ECO:0000256" key="7">
    <source>
        <dbReference type="ARBA" id="ARBA00022833"/>
    </source>
</evidence>
<dbReference type="InterPro" id="IPR036866">
    <property type="entry name" value="RibonucZ/Hydroxyglut_hydro"/>
</dbReference>
<feature type="domain" description="Metallo-beta-lactamase" evidence="10">
    <location>
        <begin position="194"/>
        <end position="265"/>
    </location>
</feature>
<dbReference type="HAMAP" id="MF_01818">
    <property type="entry name" value="RNase_Z_BN"/>
    <property type="match status" value="1"/>
</dbReference>
<feature type="binding site" evidence="8">
    <location>
        <position position="67"/>
    </location>
    <ligand>
        <name>Zn(2+)</name>
        <dbReference type="ChEBI" id="CHEBI:29105"/>
        <label>2</label>
        <note>catalytic</note>
    </ligand>
</feature>
<feature type="binding site" evidence="8">
    <location>
        <position position="65"/>
    </location>
    <ligand>
        <name>Zn(2+)</name>
        <dbReference type="ChEBI" id="CHEBI:29105"/>
        <label>1</label>
        <note>catalytic</note>
    </ligand>
</feature>
<dbReference type="PANTHER" id="PTHR46018">
    <property type="entry name" value="ZINC PHOSPHODIESTERASE ELAC PROTEIN 1"/>
    <property type="match status" value="1"/>
</dbReference>
<evidence type="ECO:0000256" key="4">
    <source>
        <dbReference type="ARBA" id="ARBA00022723"/>
    </source>
</evidence>
<comment type="function">
    <text evidence="8">Zinc phosphodiesterase, which displays some tRNA 3'-processing endonuclease activity. Probably involved in tRNA maturation, by removing a 3'-trailer from precursor tRNA.</text>
</comment>
<keyword evidence="2 8" id="KW-0819">tRNA processing</keyword>
<dbReference type="Pfam" id="PF12706">
    <property type="entry name" value="Lactamase_B_2"/>
    <property type="match status" value="1"/>
</dbReference>
<dbReference type="GO" id="GO:0008270">
    <property type="term" value="F:zinc ion binding"/>
    <property type="evidence" value="ECO:0007669"/>
    <property type="project" value="UniProtKB-UniRule"/>
</dbReference>
<feature type="binding site" evidence="8">
    <location>
        <position position="206"/>
    </location>
    <ligand>
        <name>Zn(2+)</name>
        <dbReference type="ChEBI" id="CHEBI:29105"/>
        <label>2</label>
        <note>catalytic</note>
    </ligand>
</feature>
<evidence type="ECO:0000256" key="5">
    <source>
        <dbReference type="ARBA" id="ARBA00022759"/>
    </source>
</evidence>
<dbReference type="SUPFAM" id="SSF56281">
    <property type="entry name" value="Metallo-hydrolase/oxidoreductase"/>
    <property type="match status" value="1"/>
</dbReference>
<dbReference type="EC" id="3.1.26.11" evidence="8"/>
<evidence type="ECO:0000313" key="12">
    <source>
        <dbReference type="Proteomes" id="UP001138997"/>
    </source>
</evidence>
<reference evidence="11" key="1">
    <citation type="submission" date="2021-11" db="EMBL/GenBank/DDBJ databases">
        <title>Streptomyces corallinus and Kineosporia corallina sp. nov., two new coral-derived marine actinobacteria.</title>
        <authorList>
            <person name="Buangrab K."/>
            <person name="Sutthacheep M."/>
            <person name="Yeemin T."/>
            <person name="Harunari E."/>
            <person name="Igarashi Y."/>
            <person name="Sripreechasak P."/>
            <person name="Kanchanasin P."/>
            <person name="Tanasupawat S."/>
            <person name="Phongsopitanun W."/>
        </authorList>
    </citation>
    <scope>NUCLEOTIDE SEQUENCE</scope>
    <source>
        <strain evidence="11">JCM 31032</strain>
    </source>
</reference>
<dbReference type="InterPro" id="IPR001279">
    <property type="entry name" value="Metallo-B-lactamas"/>
</dbReference>
<gene>
    <name evidence="8" type="primary">rnz</name>
    <name evidence="11" type="ORF">LR394_20575</name>
</gene>
<proteinExistence type="inferred from homology"/>
<keyword evidence="12" id="KW-1185">Reference proteome</keyword>
<comment type="catalytic activity">
    <reaction evidence="8">
        <text>Endonucleolytic cleavage of RNA, removing extra 3' nucleotides from tRNA precursor, generating 3' termini of tRNAs. A 3'-hydroxy group is left at the tRNA terminus and a 5'-phosphoryl group is left at the trailer molecule.</text>
        <dbReference type="EC" id="3.1.26.11"/>
    </reaction>
</comment>
<feature type="binding site" evidence="8">
    <location>
        <position position="264"/>
    </location>
    <ligand>
        <name>Zn(2+)</name>
        <dbReference type="ChEBI" id="CHEBI:29105"/>
        <label>2</label>
        <note>catalytic</note>
    </ligand>
</feature>
<feature type="domain" description="Metallo-beta-lactamase" evidence="9">
    <location>
        <begin position="19"/>
        <end position="88"/>
    </location>
</feature>
<keyword evidence="6 8" id="KW-0378">Hydrolase</keyword>
<evidence type="ECO:0000256" key="6">
    <source>
        <dbReference type="ARBA" id="ARBA00022801"/>
    </source>
</evidence>
<evidence type="ECO:0000256" key="2">
    <source>
        <dbReference type="ARBA" id="ARBA00022694"/>
    </source>
</evidence>